<organism evidence="1 2">
    <name type="scientific">Cryptosporangium arvum DSM 44712</name>
    <dbReference type="NCBI Taxonomy" id="927661"/>
    <lineage>
        <taxon>Bacteria</taxon>
        <taxon>Bacillati</taxon>
        <taxon>Actinomycetota</taxon>
        <taxon>Actinomycetes</taxon>
        <taxon>Cryptosporangiales</taxon>
        <taxon>Cryptosporangiaceae</taxon>
        <taxon>Cryptosporangium</taxon>
    </lineage>
</organism>
<keyword evidence="2" id="KW-1185">Reference proteome</keyword>
<reference evidence="1 2" key="1">
    <citation type="submission" date="2013-07" db="EMBL/GenBank/DDBJ databases">
        <authorList>
            <consortium name="DOE Joint Genome Institute"/>
            <person name="Eisen J."/>
            <person name="Huntemann M."/>
            <person name="Han J."/>
            <person name="Chen A."/>
            <person name="Kyrpides N."/>
            <person name="Mavromatis K."/>
            <person name="Markowitz V."/>
            <person name="Palaniappan K."/>
            <person name="Ivanova N."/>
            <person name="Schaumberg A."/>
            <person name="Pati A."/>
            <person name="Liolios K."/>
            <person name="Nordberg H.P."/>
            <person name="Cantor M.N."/>
            <person name="Hua S.X."/>
            <person name="Woyke T."/>
        </authorList>
    </citation>
    <scope>NUCLEOTIDE SEQUENCE [LARGE SCALE GENOMIC DNA]</scope>
    <source>
        <strain evidence="1 2">DSM 44712</strain>
    </source>
</reference>
<gene>
    <name evidence="1" type="ORF">CryarDRAFT_3160</name>
</gene>
<sequence length="150" mass="15769">MRRLYEQPAGLVAARLLLTQLVASGTFPHRESYEPEEVAAAWAVSELSSRGARAAAGRGFDRPYRGKPADAVYPELIPAGGAARAAAVAEHDALCRQLRDHLAAGGIASGELFDVAVDLTWCDRAGGKVIAEIKSCLAGMNADRLLLGLG</sequence>
<proteinExistence type="predicted"/>
<evidence type="ECO:0000313" key="2">
    <source>
        <dbReference type="Proteomes" id="UP000021053"/>
    </source>
</evidence>
<dbReference type="HOGENOM" id="CLU_1737496_0_0_11"/>
<name>A0A010Z3Q8_9ACTN</name>
<comment type="caution">
    <text evidence="1">The sequence shown here is derived from an EMBL/GenBank/DDBJ whole genome shotgun (WGS) entry which is preliminary data.</text>
</comment>
<evidence type="ECO:0000313" key="1">
    <source>
        <dbReference type="EMBL" id="EXG82028.1"/>
    </source>
</evidence>
<accession>A0A010Z3Q8</accession>
<protein>
    <submittedName>
        <fullName evidence="1">Uncharacterized protein</fullName>
    </submittedName>
</protein>
<dbReference type="Proteomes" id="UP000021053">
    <property type="component" value="Unassembled WGS sequence"/>
</dbReference>
<dbReference type="AlphaFoldDB" id="A0A010Z3Q8"/>
<dbReference type="EMBL" id="JFBT01000001">
    <property type="protein sequence ID" value="EXG82028.1"/>
    <property type="molecule type" value="Genomic_DNA"/>
</dbReference>
<dbReference type="RefSeq" id="WP_035851551.1">
    <property type="nucleotide sequence ID" value="NZ_KK073874.1"/>
</dbReference>
<dbReference type="OrthoDB" id="4939521at2"/>